<dbReference type="SUPFAM" id="SSF55874">
    <property type="entry name" value="ATPase domain of HSP90 chaperone/DNA topoisomerase II/histidine kinase"/>
    <property type="match status" value="1"/>
</dbReference>
<evidence type="ECO:0000259" key="16">
    <source>
        <dbReference type="PROSITE" id="PS50885"/>
    </source>
</evidence>
<dbReference type="SMART" id="SM00304">
    <property type="entry name" value="HAMP"/>
    <property type="match status" value="1"/>
</dbReference>
<dbReference type="Proteomes" id="UP001141950">
    <property type="component" value="Unassembled WGS sequence"/>
</dbReference>
<evidence type="ECO:0000259" key="14">
    <source>
        <dbReference type="PROSITE" id="PS50112"/>
    </source>
</evidence>
<dbReference type="InterPro" id="IPR003660">
    <property type="entry name" value="HAMP_dom"/>
</dbReference>
<dbReference type="PANTHER" id="PTHR43065:SF34">
    <property type="entry name" value="SPORULATION KINASE A"/>
    <property type="match status" value="1"/>
</dbReference>
<evidence type="ECO:0000259" key="15">
    <source>
        <dbReference type="PROSITE" id="PS50113"/>
    </source>
</evidence>
<feature type="transmembrane region" description="Helical" evidence="12">
    <location>
        <begin position="7"/>
        <end position="28"/>
    </location>
</feature>
<dbReference type="Pfam" id="PF13426">
    <property type="entry name" value="PAS_9"/>
    <property type="match status" value="1"/>
</dbReference>
<dbReference type="InterPro" id="IPR036890">
    <property type="entry name" value="HATPase_C_sf"/>
</dbReference>
<keyword evidence="8" id="KW-0418">Kinase</keyword>
<evidence type="ECO:0000256" key="12">
    <source>
        <dbReference type="SAM" id="Phobius"/>
    </source>
</evidence>
<protein>
    <recommendedName>
        <fullName evidence="3">histidine kinase</fullName>
        <ecNumber evidence="3">2.7.13.3</ecNumber>
    </recommendedName>
</protein>
<dbReference type="EMBL" id="JANIPJ010000010">
    <property type="protein sequence ID" value="MCR2805183.1"/>
    <property type="molecule type" value="Genomic_DNA"/>
</dbReference>
<accession>A0A9X2MNG8</accession>
<organism evidence="17 18">
    <name type="scientific">Paenibacillus soyae</name>
    <dbReference type="NCBI Taxonomy" id="2969249"/>
    <lineage>
        <taxon>Bacteria</taxon>
        <taxon>Bacillati</taxon>
        <taxon>Bacillota</taxon>
        <taxon>Bacilli</taxon>
        <taxon>Bacillales</taxon>
        <taxon>Paenibacillaceae</taxon>
        <taxon>Paenibacillus</taxon>
    </lineage>
</organism>
<keyword evidence="18" id="KW-1185">Reference proteome</keyword>
<dbReference type="AlphaFoldDB" id="A0A9X2MNG8"/>
<evidence type="ECO:0000256" key="10">
    <source>
        <dbReference type="ARBA" id="ARBA00023012"/>
    </source>
</evidence>
<evidence type="ECO:0000256" key="4">
    <source>
        <dbReference type="ARBA" id="ARBA00022475"/>
    </source>
</evidence>
<evidence type="ECO:0000256" key="5">
    <source>
        <dbReference type="ARBA" id="ARBA00022553"/>
    </source>
</evidence>
<sequence>MSIKAKLSVSISIIVAVILALNIIFSYLSSKAAQESALDQRTQSIAKQLVLTLETLEEARVSMDAELGEKLRMAAIAAQLKLDPDIGQVSSEQLREVSEELGLDDITLWQRIDGEVQSVKSSNPDEVGMRSATWDYWDRAFHQLFDRKPVDVGRGQTLPHYWSGPINFAVSDPSEINKWGYYYDGSANYMINTIVNAADNFSYDIVNGTNEVIQKLADQRKSVLEIAAFDPQYFGSKPIIKMKKGIPVYNLDVRDIPFGSYTFKNPSGDTVDIQNALNSDELVTSTFAAGGKELIRAFVPIQADKPYVIGVTFDRKELEAPLRDQLLVHSMISIGLVLFTMAASYFIAGYMLRSMNQIIQKVNAIAAGHFEATITIRNKDELGTLAARVNSMGVNLHKYTTQLQDAARELQHTKQYLESFVGHTSDAIHVVNLDGRIQQVNHAFETIYGWSAAEAVGWIPNYVPQEHLAAHKELFEAVKNGGSVTDYETVHYTRDGGSIDVSMTISSIRDEEDRIVAIATITRNITSRKQAEEMIRRSEKLAVVGQLAAGVAHEVRNPLTTIRGFVQLQKQVGSISPSHLDVMLSELDQINRIVSEFLVFSKPAVTRTDSFQVSSLISDILMLMDSEVKKNGVGFAVHELSDSIPDVAGVGNQLKQVFVNVVKNGLESMAERGGELRIEIGAAENGGEVLLRFIDQGVGISPEDLSRIGEPFFTRKTHGNGLGVMICQQIIAGHGGTMTFASKLGEGTCVEIRLPARIEAAA</sequence>
<dbReference type="Pfam" id="PF02518">
    <property type="entry name" value="HATPase_c"/>
    <property type="match status" value="1"/>
</dbReference>
<dbReference type="PROSITE" id="PS50109">
    <property type="entry name" value="HIS_KIN"/>
    <property type="match status" value="1"/>
</dbReference>
<dbReference type="InterPro" id="IPR004358">
    <property type="entry name" value="Sig_transdc_His_kin-like_C"/>
</dbReference>
<dbReference type="RefSeq" id="WP_257447187.1">
    <property type="nucleotide sequence ID" value="NZ_JANIPJ010000010.1"/>
</dbReference>
<dbReference type="InterPro" id="IPR000014">
    <property type="entry name" value="PAS"/>
</dbReference>
<dbReference type="InterPro" id="IPR003661">
    <property type="entry name" value="HisK_dim/P_dom"/>
</dbReference>
<proteinExistence type="predicted"/>
<evidence type="ECO:0000256" key="6">
    <source>
        <dbReference type="ARBA" id="ARBA00022679"/>
    </source>
</evidence>
<dbReference type="Gene3D" id="3.30.450.20">
    <property type="entry name" value="PAS domain"/>
    <property type="match status" value="1"/>
</dbReference>
<dbReference type="CDD" id="cd00075">
    <property type="entry name" value="HATPase"/>
    <property type="match status" value="1"/>
</dbReference>
<dbReference type="PROSITE" id="PS50113">
    <property type="entry name" value="PAC"/>
    <property type="match status" value="1"/>
</dbReference>
<dbReference type="CDD" id="cd00130">
    <property type="entry name" value="PAS"/>
    <property type="match status" value="1"/>
</dbReference>
<evidence type="ECO:0000256" key="7">
    <source>
        <dbReference type="ARBA" id="ARBA00022741"/>
    </source>
</evidence>
<dbReference type="Gene3D" id="3.30.565.10">
    <property type="entry name" value="Histidine kinase-like ATPase, C-terminal domain"/>
    <property type="match status" value="1"/>
</dbReference>
<reference evidence="17" key="1">
    <citation type="submission" date="2022-08" db="EMBL/GenBank/DDBJ databases">
        <title>The genomic sequence of strain Paenibacillus sp. SCIV0701.</title>
        <authorList>
            <person name="Zhao H."/>
        </authorList>
    </citation>
    <scope>NUCLEOTIDE SEQUENCE</scope>
    <source>
        <strain evidence="17">SCIV0701</strain>
    </source>
</reference>
<evidence type="ECO:0000256" key="1">
    <source>
        <dbReference type="ARBA" id="ARBA00000085"/>
    </source>
</evidence>
<dbReference type="SMART" id="SM00091">
    <property type="entry name" value="PAS"/>
    <property type="match status" value="1"/>
</dbReference>
<evidence type="ECO:0000256" key="9">
    <source>
        <dbReference type="ARBA" id="ARBA00022840"/>
    </source>
</evidence>
<dbReference type="CDD" id="cd00082">
    <property type="entry name" value="HisKA"/>
    <property type="match status" value="1"/>
</dbReference>
<feature type="domain" description="PAS" evidence="14">
    <location>
        <begin position="413"/>
        <end position="457"/>
    </location>
</feature>
<feature type="domain" description="PAC" evidence="15">
    <location>
        <begin position="485"/>
        <end position="537"/>
    </location>
</feature>
<keyword evidence="7" id="KW-0547">Nucleotide-binding</keyword>
<dbReference type="InterPro" id="IPR005467">
    <property type="entry name" value="His_kinase_dom"/>
</dbReference>
<keyword evidence="11 12" id="KW-0472">Membrane</keyword>
<dbReference type="Pfam" id="PF00512">
    <property type="entry name" value="HisKA"/>
    <property type="match status" value="1"/>
</dbReference>
<evidence type="ECO:0000256" key="2">
    <source>
        <dbReference type="ARBA" id="ARBA00004651"/>
    </source>
</evidence>
<keyword evidence="12" id="KW-1133">Transmembrane helix</keyword>
<dbReference type="GO" id="GO:0000155">
    <property type="term" value="F:phosphorelay sensor kinase activity"/>
    <property type="evidence" value="ECO:0007669"/>
    <property type="project" value="InterPro"/>
</dbReference>
<dbReference type="InterPro" id="IPR035965">
    <property type="entry name" value="PAS-like_dom_sf"/>
</dbReference>
<dbReference type="PANTHER" id="PTHR43065">
    <property type="entry name" value="SENSOR HISTIDINE KINASE"/>
    <property type="match status" value="1"/>
</dbReference>
<keyword evidence="12" id="KW-0812">Transmembrane</keyword>
<feature type="domain" description="HAMP" evidence="16">
    <location>
        <begin position="349"/>
        <end position="401"/>
    </location>
</feature>
<evidence type="ECO:0000259" key="13">
    <source>
        <dbReference type="PROSITE" id="PS50109"/>
    </source>
</evidence>
<dbReference type="PRINTS" id="PR00344">
    <property type="entry name" value="BCTRLSENSOR"/>
</dbReference>
<dbReference type="SMART" id="SM00387">
    <property type="entry name" value="HATPase_c"/>
    <property type="match status" value="1"/>
</dbReference>
<dbReference type="GO" id="GO:0005524">
    <property type="term" value="F:ATP binding"/>
    <property type="evidence" value="ECO:0007669"/>
    <property type="project" value="UniProtKB-KW"/>
</dbReference>
<dbReference type="NCBIfam" id="TIGR00229">
    <property type="entry name" value="sensory_box"/>
    <property type="match status" value="1"/>
</dbReference>
<dbReference type="Pfam" id="PF00672">
    <property type="entry name" value="HAMP"/>
    <property type="match status" value="1"/>
</dbReference>
<comment type="caution">
    <text evidence="17">The sequence shown here is derived from an EMBL/GenBank/DDBJ whole genome shotgun (WGS) entry which is preliminary data.</text>
</comment>
<gene>
    <name evidence="17" type="ORF">NQZ67_14950</name>
</gene>
<evidence type="ECO:0000256" key="3">
    <source>
        <dbReference type="ARBA" id="ARBA00012438"/>
    </source>
</evidence>
<evidence type="ECO:0000256" key="11">
    <source>
        <dbReference type="ARBA" id="ARBA00023136"/>
    </source>
</evidence>
<feature type="transmembrane region" description="Helical" evidence="12">
    <location>
        <begin position="326"/>
        <end position="352"/>
    </location>
</feature>
<dbReference type="SUPFAM" id="SSF55785">
    <property type="entry name" value="PYP-like sensor domain (PAS domain)"/>
    <property type="match status" value="1"/>
</dbReference>
<dbReference type="EC" id="2.7.13.3" evidence="3"/>
<dbReference type="InterPro" id="IPR003594">
    <property type="entry name" value="HATPase_dom"/>
</dbReference>
<comment type="subcellular location">
    <subcellularLocation>
        <location evidence="2">Cell membrane</location>
        <topology evidence="2">Multi-pass membrane protein</topology>
    </subcellularLocation>
</comment>
<evidence type="ECO:0000313" key="17">
    <source>
        <dbReference type="EMBL" id="MCR2805183.1"/>
    </source>
</evidence>
<feature type="domain" description="Histidine kinase" evidence="13">
    <location>
        <begin position="550"/>
        <end position="758"/>
    </location>
</feature>
<dbReference type="SUPFAM" id="SSF47384">
    <property type="entry name" value="Homodimeric domain of signal transducing histidine kinase"/>
    <property type="match status" value="1"/>
</dbReference>
<dbReference type="SUPFAM" id="SSF158472">
    <property type="entry name" value="HAMP domain-like"/>
    <property type="match status" value="1"/>
</dbReference>
<name>A0A9X2MNG8_9BACL</name>
<comment type="catalytic activity">
    <reaction evidence="1">
        <text>ATP + protein L-histidine = ADP + protein N-phospho-L-histidine.</text>
        <dbReference type="EC" id="2.7.13.3"/>
    </reaction>
</comment>
<keyword evidence="4" id="KW-1003">Cell membrane</keyword>
<dbReference type="SMART" id="SM00388">
    <property type="entry name" value="HisKA"/>
    <property type="match status" value="1"/>
</dbReference>
<dbReference type="Gene3D" id="1.10.287.130">
    <property type="match status" value="1"/>
</dbReference>
<dbReference type="InterPro" id="IPR036097">
    <property type="entry name" value="HisK_dim/P_sf"/>
</dbReference>
<dbReference type="PROSITE" id="PS50112">
    <property type="entry name" value="PAS"/>
    <property type="match status" value="1"/>
</dbReference>
<dbReference type="CDD" id="cd06225">
    <property type="entry name" value="HAMP"/>
    <property type="match status" value="1"/>
</dbReference>
<dbReference type="InterPro" id="IPR000700">
    <property type="entry name" value="PAS-assoc_C"/>
</dbReference>
<dbReference type="Gene3D" id="6.10.340.10">
    <property type="match status" value="1"/>
</dbReference>
<keyword evidence="10" id="KW-0902">Two-component regulatory system</keyword>
<evidence type="ECO:0000313" key="18">
    <source>
        <dbReference type="Proteomes" id="UP001141950"/>
    </source>
</evidence>
<keyword evidence="5" id="KW-0597">Phosphoprotein</keyword>
<evidence type="ECO:0000256" key="8">
    <source>
        <dbReference type="ARBA" id="ARBA00022777"/>
    </source>
</evidence>
<dbReference type="GO" id="GO:0005886">
    <property type="term" value="C:plasma membrane"/>
    <property type="evidence" value="ECO:0007669"/>
    <property type="project" value="UniProtKB-SubCell"/>
</dbReference>
<keyword evidence="6" id="KW-0808">Transferase</keyword>
<keyword evidence="9" id="KW-0067">ATP-binding</keyword>
<dbReference type="PROSITE" id="PS50885">
    <property type="entry name" value="HAMP"/>
    <property type="match status" value="1"/>
</dbReference>